<keyword evidence="2" id="KW-0812">Transmembrane</keyword>
<evidence type="ECO:0000259" key="3">
    <source>
        <dbReference type="PROSITE" id="PS50887"/>
    </source>
</evidence>
<dbReference type="NCBIfam" id="TIGR00254">
    <property type="entry name" value="GGDEF"/>
    <property type="match status" value="1"/>
</dbReference>
<dbReference type="EMBL" id="PVMZ01000027">
    <property type="protein sequence ID" value="PRX12604.1"/>
    <property type="molecule type" value="Genomic_DNA"/>
</dbReference>
<dbReference type="Proteomes" id="UP000239415">
    <property type="component" value="Unassembled WGS sequence"/>
</dbReference>
<feature type="region of interest" description="Disordered" evidence="1">
    <location>
        <begin position="1"/>
        <end position="29"/>
    </location>
</feature>
<feature type="transmembrane region" description="Helical" evidence="2">
    <location>
        <begin position="112"/>
        <end position="131"/>
    </location>
</feature>
<feature type="transmembrane region" description="Helical" evidence="2">
    <location>
        <begin position="83"/>
        <end position="100"/>
    </location>
</feature>
<dbReference type="RefSeq" id="WP_170154226.1">
    <property type="nucleotide sequence ID" value="NZ_BOMO01000152.1"/>
</dbReference>
<feature type="region of interest" description="Disordered" evidence="1">
    <location>
        <begin position="524"/>
        <end position="545"/>
    </location>
</feature>
<feature type="transmembrane region" description="Helical" evidence="2">
    <location>
        <begin position="174"/>
        <end position="191"/>
    </location>
</feature>
<dbReference type="InterPro" id="IPR000160">
    <property type="entry name" value="GGDEF_dom"/>
</dbReference>
<name>A0A2T0JX73_9ACTN</name>
<feature type="transmembrane region" description="Helical" evidence="2">
    <location>
        <begin position="271"/>
        <end position="290"/>
    </location>
</feature>
<feature type="transmembrane region" description="Helical" evidence="2">
    <location>
        <begin position="58"/>
        <end position="77"/>
    </location>
</feature>
<dbReference type="InterPro" id="IPR043128">
    <property type="entry name" value="Rev_trsase/Diguanyl_cyclase"/>
</dbReference>
<dbReference type="AlphaFoldDB" id="A0A2T0JX73"/>
<evidence type="ECO:0000256" key="2">
    <source>
        <dbReference type="SAM" id="Phobius"/>
    </source>
</evidence>
<protein>
    <submittedName>
        <fullName evidence="4">Diguanylate cyclase (GGDEF)-like protein</fullName>
    </submittedName>
</protein>
<keyword evidence="2" id="KW-1133">Transmembrane helix</keyword>
<proteinExistence type="predicted"/>
<dbReference type="PROSITE" id="PS50887">
    <property type="entry name" value="GGDEF"/>
    <property type="match status" value="1"/>
</dbReference>
<organism evidence="4 5">
    <name type="scientific">Actinoplanes italicus</name>
    <dbReference type="NCBI Taxonomy" id="113567"/>
    <lineage>
        <taxon>Bacteria</taxon>
        <taxon>Bacillati</taxon>
        <taxon>Actinomycetota</taxon>
        <taxon>Actinomycetes</taxon>
        <taxon>Micromonosporales</taxon>
        <taxon>Micromonosporaceae</taxon>
        <taxon>Actinoplanes</taxon>
    </lineage>
</organism>
<reference evidence="4 5" key="1">
    <citation type="submission" date="2018-03" db="EMBL/GenBank/DDBJ databases">
        <title>Genomic Encyclopedia of Archaeal and Bacterial Type Strains, Phase II (KMG-II): from individual species to whole genera.</title>
        <authorList>
            <person name="Goeker M."/>
        </authorList>
    </citation>
    <scope>NUCLEOTIDE SEQUENCE [LARGE SCALE GENOMIC DNA]</scope>
    <source>
        <strain evidence="4 5">DSM 43146</strain>
    </source>
</reference>
<feature type="transmembrane region" description="Helical" evidence="2">
    <location>
        <begin position="241"/>
        <end position="259"/>
    </location>
</feature>
<feature type="transmembrane region" description="Helical" evidence="2">
    <location>
        <begin position="311"/>
        <end position="333"/>
    </location>
</feature>
<dbReference type="SUPFAM" id="SSF55073">
    <property type="entry name" value="Nucleotide cyclase"/>
    <property type="match status" value="1"/>
</dbReference>
<accession>A0A2T0JX73</accession>
<evidence type="ECO:0000313" key="4">
    <source>
        <dbReference type="EMBL" id="PRX12604.1"/>
    </source>
</evidence>
<feature type="compositionally biased region" description="Basic and acidic residues" evidence="1">
    <location>
        <begin position="1"/>
        <end position="15"/>
    </location>
</feature>
<dbReference type="PANTHER" id="PTHR46663">
    <property type="entry name" value="DIGUANYLATE CYCLASE DGCT-RELATED"/>
    <property type="match status" value="1"/>
</dbReference>
<dbReference type="SMART" id="SM00267">
    <property type="entry name" value="GGDEF"/>
    <property type="match status" value="1"/>
</dbReference>
<comment type="caution">
    <text evidence="4">The sequence shown here is derived from an EMBL/GenBank/DDBJ whole genome shotgun (WGS) entry which is preliminary data.</text>
</comment>
<dbReference type="Pfam" id="PF00990">
    <property type="entry name" value="GGDEF"/>
    <property type="match status" value="1"/>
</dbReference>
<feature type="transmembrane region" description="Helical" evidence="2">
    <location>
        <begin position="339"/>
        <end position="360"/>
    </location>
</feature>
<keyword evidence="5" id="KW-1185">Reference proteome</keyword>
<feature type="transmembrane region" description="Helical" evidence="2">
    <location>
        <begin position="211"/>
        <end position="229"/>
    </location>
</feature>
<gene>
    <name evidence="4" type="ORF">CLV67_12727</name>
</gene>
<evidence type="ECO:0000313" key="5">
    <source>
        <dbReference type="Proteomes" id="UP000239415"/>
    </source>
</evidence>
<feature type="transmembrane region" description="Helical" evidence="2">
    <location>
        <begin position="143"/>
        <end position="162"/>
    </location>
</feature>
<feature type="compositionally biased region" description="Low complexity" evidence="1">
    <location>
        <begin position="16"/>
        <end position="26"/>
    </location>
</feature>
<keyword evidence="2" id="KW-0472">Membrane</keyword>
<dbReference type="PANTHER" id="PTHR46663:SF2">
    <property type="entry name" value="GGDEF DOMAIN-CONTAINING PROTEIN"/>
    <property type="match status" value="1"/>
</dbReference>
<dbReference type="Gene3D" id="3.30.70.270">
    <property type="match status" value="1"/>
</dbReference>
<dbReference type="CDD" id="cd01949">
    <property type="entry name" value="GGDEF"/>
    <property type="match status" value="1"/>
</dbReference>
<evidence type="ECO:0000256" key="1">
    <source>
        <dbReference type="SAM" id="MobiDB-lite"/>
    </source>
</evidence>
<dbReference type="InterPro" id="IPR052163">
    <property type="entry name" value="DGC-Regulatory_Protein"/>
</dbReference>
<sequence length="545" mass="58597">MAYRDRVGLSRDGDGPARPSAAASSRTPERLLKSGPCLPMVQVMRIGRQRGVSVHRNLVHAGFVVLALVAVAAWAFGDLTVRLGVVTVIGALPAAGIAVGMRINRIVNRTAWYLLLAASALFTVFNYLWFMQLGLGREVGADGPANLVLQVFAYSSIMLSALQVIRKHGEGDRGGIIDATLLGVGLITPVWEFVLRPHLLDLDVSGPNQGIYLLKMLLLMGTLGALLRIARTAGTARTSLIYFFISMGATVVSVVSSLLSTRPGSDYYSPLVDLFAMIGYLGLAAAALHPSSTEFTQPAGWRRSRLRPVRLSHLGLVLALVPIVGSVPALFGGTPDDTLLTFGTLLVIPLVVSRIGLLMAERTADQEALRYQAHHDELTGLVNRRRFFALLEEAVRSGAGVAVLYCDLDRFKAINDQYGHEAGDEVLRVFADRLRSTLRDEDIAARIGGDEFLILGTGTTAGDPVVLRRRIEDATSAPAVWRGHELSFGVTVGVAYGSGKDMSADGLISAADADMYRHKTARRVPLEREDTPSAAGGDRVRSLIP</sequence>
<feature type="domain" description="GGDEF" evidence="3">
    <location>
        <begin position="399"/>
        <end position="531"/>
    </location>
</feature>
<dbReference type="InterPro" id="IPR029787">
    <property type="entry name" value="Nucleotide_cyclase"/>
</dbReference>